<dbReference type="Proteomes" id="UP001341840">
    <property type="component" value="Unassembled WGS sequence"/>
</dbReference>
<evidence type="ECO:0000313" key="2">
    <source>
        <dbReference type="EMBL" id="MED6146731.1"/>
    </source>
</evidence>
<sequence length="189" mass="20661">MRATPDLDAYVLGPYAYAYVTIIYHCEAMDVIFPMALEPSHLDLCSSSYSQGSDKRSGLTALGKFCALIFGCEFLIESLRTSRSVQHESSPSTPNRHQSSVRPRSPAPSGLFCPAPFGLVRPSSPRALSVVTASLLRRHSSLLSPCSVGTPDSSFVCSPFAVFNLAVNHHRRAQPRTVYRLRFSAPTPK</sequence>
<accession>A0ABU6TDD0</accession>
<protein>
    <submittedName>
        <fullName evidence="2">Uncharacterized protein</fullName>
    </submittedName>
</protein>
<reference evidence="2 3" key="1">
    <citation type="journal article" date="2023" name="Plants (Basel)">
        <title>Bridging the Gap: Combining Genomics and Transcriptomics Approaches to Understand Stylosanthes scabra, an Orphan Legume from the Brazilian Caatinga.</title>
        <authorList>
            <person name="Ferreira-Neto J.R.C."/>
            <person name="da Silva M.D."/>
            <person name="Binneck E."/>
            <person name="de Melo N.F."/>
            <person name="da Silva R.H."/>
            <person name="de Melo A.L.T.M."/>
            <person name="Pandolfi V."/>
            <person name="Bustamante F.O."/>
            <person name="Brasileiro-Vidal A.C."/>
            <person name="Benko-Iseppon A.M."/>
        </authorList>
    </citation>
    <scope>NUCLEOTIDE SEQUENCE [LARGE SCALE GENOMIC DNA]</scope>
    <source>
        <tissue evidence="2">Leaves</tissue>
    </source>
</reference>
<proteinExistence type="predicted"/>
<keyword evidence="3" id="KW-1185">Reference proteome</keyword>
<feature type="region of interest" description="Disordered" evidence="1">
    <location>
        <begin position="85"/>
        <end position="106"/>
    </location>
</feature>
<gene>
    <name evidence="2" type="ORF">PIB30_037355</name>
</gene>
<organism evidence="2 3">
    <name type="scientific">Stylosanthes scabra</name>
    <dbReference type="NCBI Taxonomy" id="79078"/>
    <lineage>
        <taxon>Eukaryota</taxon>
        <taxon>Viridiplantae</taxon>
        <taxon>Streptophyta</taxon>
        <taxon>Embryophyta</taxon>
        <taxon>Tracheophyta</taxon>
        <taxon>Spermatophyta</taxon>
        <taxon>Magnoliopsida</taxon>
        <taxon>eudicotyledons</taxon>
        <taxon>Gunneridae</taxon>
        <taxon>Pentapetalae</taxon>
        <taxon>rosids</taxon>
        <taxon>fabids</taxon>
        <taxon>Fabales</taxon>
        <taxon>Fabaceae</taxon>
        <taxon>Papilionoideae</taxon>
        <taxon>50 kb inversion clade</taxon>
        <taxon>dalbergioids sensu lato</taxon>
        <taxon>Dalbergieae</taxon>
        <taxon>Pterocarpus clade</taxon>
        <taxon>Stylosanthes</taxon>
    </lineage>
</organism>
<dbReference type="EMBL" id="JASCZI010090808">
    <property type="protein sequence ID" value="MED6146731.1"/>
    <property type="molecule type" value="Genomic_DNA"/>
</dbReference>
<name>A0ABU6TDD0_9FABA</name>
<comment type="caution">
    <text evidence="2">The sequence shown here is derived from an EMBL/GenBank/DDBJ whole genome shotgun (WGS) entry which is preliminary data.</text>
</comment>
<feature type="compositionally biased region" description="Polar residues" evidence="1">
    <location>
        <begin position="85"/>
        <end position="102"/>
    </location>
</feature>
<evidence type="ECO:0000313" key="3">
    <source>
        <dbReference type="Proteomes" id="UP001341840"/>
    </source>
</evidence>
<evidence type="ECO:0000256" key="1">
    <source>
        <dbReference type="SAM" id="MobiDB-lite"/>
    </source>
</evidence>